<dbReference type="EMBL" id="WHJG01000022">
    <property type="protein sequence ID" value="NHZ81493.1"/>
    <property type="molecule type" value="Genomic_DNA"/>
</dbReference>
<comment type="caution">
    <text evidence="2">The sequence shown here is derived from an EMBL/GenBank/DDBJ whole genome shotgun (WGS) entry which is preliminary data.</text>
</comment>
<accession>A0ABX0NB11</accession>
<feature type="signal peptide" evidence="1">
    <location>
        <begin position="1"/>
        <end position="24"/>
    </location>
</feature>
<evidence type="ECO:0000313" key="2">
    <source>
        <dbReference type="EMBL" id="NHZ81493.1"/>
    </source>
</evidence>
<keyword evidence="3" id="KW-1185">Reference proteome</keyword>
<keyword evidence="1" id="KW-0732">Signal</keyword>
<name>A0ABX0NB11_9BURK</name>
<reference evidence="2 3" key="1">
    <citation type="submission" date="2019-10" db="EMBL/GenBank/DDBJ databases">
        <title>Taxonomy of Antarctic Massilia spp.: description of Massilia rubra sp. nov., Massilia aquatica sp. nov., Massilia mucilaginosa sp. nov., Massilia frigida sp. nov. isolated from streams, lakes and regoliths.</title>
        <authorList>
            <person name="Holochova P."/>
            <person name="Sedlacek I."/>
            <person name="Kralova S."/>
            <person name="Maslanova I."/>
            <person name="Busse H.-J."/>
            <person name="Stankova E."/>
            <person name="Vrbovska V."/>
            <person name="Kovarovic V."/>
            <person name="Bartak M."/>
            <person name="Svec P."/>
            <person name="Pantucek R."/>
        </authorList>
    </citation>
    <scope>NUCLEOTIDE SEQUENCE [LARGE SCALE GENOMIC DNA]</scope>
    <source>
        <strain evidence="2 3">CCM 8695</strain>
    </source>
</reference>
<protein>
    <recommendedName>
        <fullName evidence="4">EF-hand domain-containing protein</fullName>
    </recommendedName>
</protein>
<evidence type="ECO:0008006" key="4">
    <source>
        <dbReference type="Google" id="ProtNLM"/>
    </source>
</evidence>
<evidence type="ECO:0000313" key="3">
    <source>
        <dbReference type="Proteomes" id="UP000621455"/>
    </source>
</evidence>
<gene>
    <name evidence="2" type="ORF">F2P44_19750</name>
</gene>
<dbReference type="InterPro" id="IPR018247">
    <property type="entry name" value="EF_Hand_1_Ca_BS"/>
</dbReference>
<dbReference type="Proteomes" id="UP000621455">
    <property type="component" value="Unassembled WGS sequence"/>
</dbReference>
<evidence type="ECO:0000256" key="1">
    <source>
        <dbReference type="SAM" id="SignalP"/>
    </source>
</evidence>
<organism evidence="2 3">
    <name type="scientific">Massilia frigida</name>
    <dbReference type="NCBI Taxonomy" id="2609281"/>
    <lineage>
        <taxon>Bacteria</taxon>
        <taxon>Pseudomonadati</taxon>
        <taxon>Pseudomonadota</taxon>
        <taxon>Betaproteobacteria</taxon>
        <taxon>Burkholderiales</taxon>
        <taxon>Oxalobacteraceae</taxon>
        <taxon>Telluria group</taxon>
        <taxon>Massilia</taxon>
    </lineage>
</organism>
<feature type="chain" id="PRO_5046049823" description="EF-hand domain-containing protein" evidence="1">
    <location>
        <begin position="25"/>
        <end position="343"/>
    </location>
</feature>
<dbReference type="RefSeq" id="WP_167088820.1">
    <property type="nucleotide sequence ID" value="NZ_WHJG01000022.1"/>
</dbReference>
<proteinExistence type="predicted"/>
<dbReference type="PROSITE" id="PS00018">
    <property type="entry name" value="EF_HAND_1"/>
    <property type="match status" value="2"/>
</dbReference>
<sequence>MQSIHPLTAALAILFAASGGSALAQDDHAHAGFCAPTTKATPVLSTSDFDGDGTVTRNDIRLLRQQVRTGQYIAFFDRNADHVLDRKDIAIATAEAGAKSTELDRQLAAAYQATKAYRNIGAAIRAGFVPWTPSFHGHGTHWVQRPEKGSLGYVFDPGAPEGLNYDARGRLWAVFYYSGPSPTRLNGGKYPPGDSYVPNLHAFGEGFAGDTDVWHHHNGACFTGLNYEHPTLDARKLTFRQGLSPKECLPASAIAKGLPVAPDVKWTPQFHMLHAWIYELNRCGTFADADPDLATRSPLLESTMPKEGGDPQAPHPAYPFAGGTLCAWLSELGQTPASCAQRK</sequence>